<accession>A0A0E0C8K8</accession>
<name>A0A0E0C8K8_9ORYZ</name>
<dbReference type="HOGENOM" id="CLU_2487170_0_0_1"/>
<reference evidence="1" key="2">
    <citation type="submission" date="2018-05" db="EMBL/GenBank/DDBJ databases">
        <title>OmerRS3 (Oryza meridionalis Reference Sequence Version 3).</title>
        <authorList>
            <person name="Zhang J."/>
            <person name="Kudrna D."/>
            <person name="Lee S."/>
            <person name="Talag J."/>
            <person name="Welchert J."/>
            <person name="Wing R.A."/>
        </authorList>
    </citation>
    <scope>NUCLEOTIDE SEQUENCE [LARGE SCALE GENOMIC DNA]</scope>
    <source>
        <strain evidence="1">cv. OR44</strain>
    </source>
</reference>
<proteinExistence type="predicted"/>
<sequence length="87" mass="10085">MELYSSSTVMWNQWHTGMSCVCFKILFVMMGQTRAPSLMYRNRDCVTIGHRDAIIHFGNKSMAWQREAVSVLPRFKFCPSISSEMTI</sequence>
<dbReference type="AlphaFoldDB" id="A0A0E0C8K8"/>
<reference evidence="1" key="1">
    <citation type="submission" date="2015-04" db="UniProtKB">
        <authorList>
            <consortium name="EnsemblPlants"/>
        </authorList>
    </citation>
    <scope>IDENTIFICATION</scope>
</reference>
<dbReference type="Gramene" id="OMERI01G30170.1">
    <property type="protein sequence ID" value="OMERI01G30170.1"/>
    <property type="gene ID" value="OMERI01G30170"/>
</dbReference>
<organism evidence="1">
    <name type="scientific">Oryza meridionalis</name>
    <dbReference type="NCBI Taxonomy" id="40149"/>
    <lineage>
        <taxon>Eukaryota</taxon>
        <taxon>Viridiplantae</taxon>
        <taxon>Streptophyta</taxon>
        <taxon>Embryophyta</taxon>
        <taxon>Tracheophyta</taxon>
        <taxon>Spermatophyta</taxon>
        <taxon>Magnoliopsida</taxon>
        <taxon>Liliopsida</taxon>
        <taxon>Poales</taxon>
        <taxon>Poaceae</taxon>
        <taxon>BOP clade</taxon>
        <taxon>Oryzoideae</taxon>
        <taxon>Oryzeae</taxon>
        <taxon>Oryzinae</taxon>
        <taxon>Oryza</taxon>
    </lineage>
</organism>
<keyword evidence="2" id="KW-1185">Reference proteome</keyword>
<evidence type="ECO:0000313" key="1">
    <source>
        <dbReference type="EnsemblPlants" id="OMERI01G30170.1"/>
    </source>
</evidence>
<dbReference type="Proteomes" id="UP000008021">
    <property type="component" value="Chromosome 1"/>
</dbReference>
<evidence type="ECO:0000313" key="2">
    <source>
        <dbReference type="Proteomes" id="UP000008021"/>
    </source>
</evidence>
<dbReference type="STRING" id="40149.A0A0E0C8K8"/>
<protein>
    <submittedName>
        <fullName evidence="1">Uncharacterized protein</fullName>
    </submittedName>
</protein>
<dbReference type="EnsemblPlants" id="OMERI01G30170.1">
    <property type="protein sequence ID" value="OMERI01G30170.1"/>
    <property type="gene ID" value="OMERI01G30170"/>
</dbReference>